<organism evidence="1 2">
    <name type="scientific">Trifolium medium</name>
    <dbReference type="NCBI Taxonomy" id="97028"/>
    <lineage>
        <taxon>Eukaryota</taxon>
        <taxon>Viridiplantae</taxon>
        <taxon>Streptophyta</taxon>
        <taxon>Embryophyta</taxon>
        <taxon>Tracheophyta</taxon>
        <taxon>Spermatophyta</taxon>
        <taxon>Magnoliopsida</taxon>
        <taxon>eudicotyledons</taxon>
        <taxon>Gunneridae</taxon>
        <taxon>Pentapetalae</taxon>
        <taxon>rosids</taxon>
        <taxon>fabids</taxon>
        <taxon>Fabales</taxon>
        <taxon>Fabaceae</taxon>
        <taxon>Papilionoideae</taxon>
        <taxon>50 kb inversion clade</taxon>
        <taxon>NPAAA clade</taxon>
        <taxon>Hologalegina</taxon>
        <taxon>IRL clade</taxon>
        <taxon>Trifolieae</taxon>
        <taxon>Trifolium</taxon>
    </lineage>
</organism>
<dbReference type="AlphaFoldDB" id="A0A392P6B8"/>
<evidence type="ECO:0000313" key="2">
    <source>
        <dbReference type="Proteomes" id="UP000265520"/>
    </source>
</evidence>
<accession>A0A392P6B8</accession>
<keyword evidence="2" id="KW-1185">Reference proteome</keyword>
<comment type="caution">
    <text evidence="1">The sequence shown here is derived from an EMBL/GenBank/DDBJ whole genome shotgun (WGS) entry which is preliminary data.</text>
</comment>
<protein>
    <submittedName>
        <fullName evidence="1">Putative gag/pol polyprotein</fullName>
    </submittedName>
</protein>
<name>A0A392P6B8_9FABA</name>
<proteinExistence type="predicted"/>
<dbReference type="PANTHER" id="PTHR11439">
    <property type="entry name" value="GAG-POL-RELATED RETROTRANSPOSON"/>
    <property type="match status" value="1"/>
</dbReference>
<reference evidence="1 2" key="1">
    <citation type="journal article" date="2018" name="Front. Plant Sci.">
        <title>Red Clover (Trifolium pratense) and Zigzag Clover (T. medium) - A Picture of Genomic Similarities and Differences.</title>
        <authorList>
            <person name="Dluhosova J."/>
            <person name="Istvanek J."/>
            <person name="Nedelnik J."/>
            <person name="Repkova J."/>
        </authorList>
    </citation>
    <scope>NUCLEOTIDE SEQUENCE [LARGE SCALE GENOMIC DNA]</scope>
    <source>
        <strain evidence="2">cv. 10/8</strain>
        <tissue evidence="1">Leaf</tissue>
    </source>
</reference>
<evidence type="ECO:0000313" key="1">
    <source>
        <dbReference type="EMBL" id="MCI06930.1"/>
    </source>
</evidence>
<dbReference type="PANTHER" id="PTHR11439:SF467">
    <property type="entry name" value="INTEGRASE CATALYTIC DOMAIN-CONTAINING PROTEIN"/>
    <property type="match status" value="1"/>
</dbReference>
<dbReference type="CDD" id="cd09272">
    <property type="entry name" value="RNase_HI_RT_Ty1"/>
    <property type="match status" value="1"/>
</dbReference>
<dbReference type="EMBL" id="LXQA010063564">
    <property type="protein sequence ID" value="MCI06930.1"/>
    <property type="molecule type" value="Genomic_DNA"/>
</dbReference>
<sequence>MAGYIDSRKLTSGFLVTFSGGAVSWQSKLQKRVALSTTEAEFIAITEACKEILWMKRFLHELGQEQHKYVVHCVSQSAIQLSNNSSFHSRSKHIDVRYHYIRPYQRSASFVAELLDYWSPPPKSKGGD</sequence>
<dbReference type="Proteomes" id="UP000265520">
    <property type="component" value="Unassembled WGS sequence"/>
</dbReference>